<dbReference type="OrthoDB" id="4327074at2759"/>
<dbReference type="Gene3D" id="1.10.10.60">
    <property type="entry name" value="Homeodomain-like"/>
    <property type="match status" value="1"/>
</dbReference>
<sequence length="86" mass="9622">MIKEISLREASLRYTIPKSTLQDRTSALIRGEEAMLRPQIGKFNQPISPEYETGVNCVQKHQKVLAAKAVRYQAPLAEAAIILTKV</sequence>
<proteinExistence type="predicted"/>
<evidence type="ECO:0000313" key="1">
    <source>
        <dbReference type="EMBL" id="CAG9576076.1"/>
    </source>
</evidence>
<organism evidence="1 2">
    <name type="scientific">Danaus chrysippus</name>
    <name type="common">African queen</name>
    <dbReference type="NCBI Taxonomy" id="151541"/>
    <lineage>
        <taxon>Eukaryota</taxon>
        <taxon>Metazoa</taxon>
        <taxon>Ecdysozoa</taxon>
        <taxon>Arthropoda</taxon>
        <taxon>Hexapoda</taxon>
        <taxon>Insecta</taxon>
        <taxon>Pterygota</taxon>
        <taxon>Neoptera</taxon>
        <taxon>Endopterygota</taxon>
        <taxon>Lepidoptera</taxon>
        <taxon>Glossata</taxon>
        <taxon>Ditrysia</taxon>
        <taxon>Papilionoidea</taxon>
        <taxon>Nymphalidae</taxon>
        <taxon>Danainae</taxon>
        <taxon>Danaini</taxon>
        <taxon>Danaina</taxon>
        <taxon>Danaus</taxon>
        <taxon>Anosia</taxon>
    </lineage>
</organism>
<gene>
    <name evidence="1" type="ORF">DCHRY22_LOCUS11838</name>
</gene>
<reference evidence="1" key="1">
    <citation type="submission" date="2021-09" db="EMBL/GenBank/DDBJ databases">
        <authorList>
            <person name="Martin H S."/>
        </authorList>
    </citation>
    <scope>NUCLEOTIDE SEQUENCE</scope>
</reference>
<name>A0A8J2W9P5_9NEOP</name>
<dbReference type="AlphaFoldDB" id="A0A8J2W9P5"/>
<dbReference type="EMBL" id="CAKASE010000074">
    <property type="protein sequence ID" value="CAG9576076.1"/>
    <property type="molecule type" value="Genomic_DNA"/>
</dbReference>
<evidence type="ECO:0000313" key="2">
    <source>
        <dbReference type="Proteomes" id="UP000789524"/>
    </source>
</evidence>
<protein>
    <submittedName>
        <fullName evidence="1">(African queen) hypothetical protein</fullName>
    </submittedName>
</protein>
<keyword evidence="2" id="KW-1185">Reference proteome</keyword>
<comment type="caution">
    <text evidence="1">The sequence shown here is derived from an EMBL/GenBank/DDBJ whole genome shotgun (WGS) entry which is preliminary data.</text>
</comment>
<dbReference type="Proteomes" id="UP000789524">
    <property type="component" value="Unassembled WGS sequence"/>
</dbReference>
<accession>A0A8J2W9P5</accession>